<dbReference type="AlphaFoldDB" id="A0A2A6C794"/>
<proteinExistence type="predicted"/>
<gene>
    <name evidence="2" type="primary">WBGene00273344</name>
</gene>
<feature type="compositionally biased region" description="Basic residues" evidence="1">
    <location>
        <begin position="393"/>
        <end position="406"/>
    </location>
</feature>
<evidence type="ECO:0000313" key="3">
    <source>
        <dbReference type="Proteomes" id="UP000005239"/>
    </source>
</evidence>
<evidence type="ECO:0000256" key="1">
    <source>
        <dbReference type="SAM" id="MobiDB-lite"/>
    </source>
</evidence>
<reference evidence="3" key="1">
    <citation type="journal article" date="2008" name="Nat. Genet.">
        <title>The Pristionchus pacificus genome provides a unique perspective on nematode lifestyle and parasitism.</title>
        <authorList>
            <person name="Dieterich C."/>
            <person name="Clifton S.W."/>
            <person name="Schuster L.N."/>
            <person name="Chinwalla A."/>
            <person name="Delehaunty K."/>
            <person name="Dinkelacker I."/>
            <person name="Fulton L."/>
            <person name="Fulton R."/>
            <person name="Godfrey J."/>
            <person name="Minx P."/>
            <person name="Mitreva M."/>
            <person name="Roeseler W."/>
            <person name="Tian H."/>
            <person name="Witte H."/>
            <person name="Yang S.P."/>
            <person name="Wilson R.K."/>
            <person name="Sommer R.J."/>
        </authorList>
    </citation>
    <scope>NUCLEOTIDE SEQUENCE [LARGE SCALE GENOMIC DNA]</scope>
    <source>
        <strain evidence="3">PS312</strain>
    </source>
</reference>
<feature type="region of interest" description="Disordered" evidence="1">
    <location>
        <begin position="359"/>
        <end position="406"/>
    </location>
</feature>
<name>A0A2A6C794_PRIPA</name>
<protein>
    <submittedName>
        <fullName evidence="2">Uncharacterized protein</fullName>
    </submittedName>
</protein>
<feature type="compositionally biased region" description="Basic and acidic residues" evidence="1">
    <location>
        <begin position="440"/>
        <end position="459"/>
    </location>
</feature>
<organism evidence="2 3">
    <name type="scientific">Pristionchus pacificus</name>
    <name type="common">Parasitic nematode worm</name>
    <dbReference type="NCBI Taxonomy" id="54126"/>
    <lineage>
        <taxon>Eukaryota</taxon>
        <taxon>Metazoa</taxon>
        <taxon>Ecdysozoa</taxon>
        <taxon>Nematoda</taxon>
        <taxon>Chromadorea</taxon>
        <taxon>Rhabditida</taxon>
        <taxon>Rhabditina</taxon>
        <taxon>Diplogasteromorpha</taxon>
        <taxon>Diplogasteroidea</taxon>
        <taxon>Neodiplogasteridae</taxon>
        <taxon>Pristionchus</taxon>
    </lineage>
</organism>
<feature type="compositionally biased region" description="Basic and acidic residues" evidence="1">
    <location>
        <begin position="278"/>
        <end position="287"/>
    </location>
</feature>
<feature type="region of interest" description="Disordered" evidence="1">
    <location>
        <begin position="440"/>
        <end position="463"/>
    </location>
</feature>
<reference evidence="2" key="2">
    <citation type="submission" date="2022-06" db="UniProtKB">
        <authorList>
            <consortium name="EnsemblMetazoa"/>
        </authorList>
    </citation>
    <scope>IDENTIFICATION</scope>
    <source>
        <strain evidence="2">PS312</strain>
    </source>
</reference>
<evidence type="ECO:0000313" key="2">
    <source>
        <dbReference type="EnsemblMetazoa" id="PPA34975.1"/>
    </source>
</evidence>
<dbReference type="Proteomes" id="UP000005239">
    <property type="component" value="Unassembled WGS sequence"/>
</dbReference>
<accession>A0A8R1UL44</accession>
<accession>A0A2A6C794</accession>
<keyword evidence="3" id="KW-1185">Reference proteome</keyword>
<feature type="region of interest" description="Disordered" evidence="1">
    <location>
        <begin position="270"/>
        <end position="341"/>
    </location>
</feature>
<sequence length="530" mass="58462">IFIALFHVLFSPSPPPPSPPSLILLIRTRSLWSGEHSSPVPVPSALISRRVCSLAPPCLVIFDLWMIHVLSEEQTRQTDRGYGESKLGTRNANAKEGCRFFCPFAKEDRLGARCKEDYPKGPEQHHQTASHVEPDSSNKEKTCIEDKSDAMQISLYKAKKKDAGSDSGGHVSKPPVEEKQDSPEVFENNAQVVSLNPINVTQIFVDSVIPQTNVSKQHTDIVDQNTLETVQNTYMDDMVYDRLDSSEEQFPEVPQPRPRANVLQPEDDTIVDNTMSERATKPSEKRATRNAAPRTASSGIPSEKRAMRTAARATVFPEHPTTPDRIPSVFTPQPPTKSEKVVYTTGKRLSRGPISTRTAAISRPRPSGARTPPAADHVNVDNTCPSHEPLTNRAHRHTGPQTAKVRRRDCVKWREWPGPARLPTDGFLISGCSGHRVRPYDDGADGDAHRPGGEHDHRKSGAVRQHCDGEEDCAAGPADGRDECDIHCTLQGPLSPFSLSRGRAKKKPIESDCTSTDKLSMILSLVVHQP</sequence>
<feature type="region of interest" description="Disordered" evidence="1">
    <location>
        <begin position="158"/>
        <end position="183"/>
    </location>
</feature>
<dbReference type="EnsemblMetazoa" id="PPA34975.1">
    <property type="protein sequence ID" value="PPA34975.1"/>
    <property type="gene ID" value="WBGene00273344"/>
</dbReference>
<feature type="region of interest" description="Disordered" evidence="1">
    <location>
        <begin position="115"/>
        <end position="143"/>
    </location>
</feature>